<evidence type="ECO:0000259" key="2">
    <source>
        <dbReference type="SMART" id="SM00563"/>
    </source>
</evidence>
<dbReference type="InterPro" id="IPR002123">
    <property type="entry name" value="Plipid/glycerol_acylTrfase"/>
</dbReference>
<comment type="caution">
    <text evidence="3">The sequence shown here is derived from an EMBL/GenBank/DDBJ whole genome shotgun (WGS) entry which is preliminary data.</text>
</comment>
<keyword evidence="3" id="KW-0808">Transferase</keyword>
<dbReference type="NCBIfam" id="NF010621">
    <property type="entry name" value="PRK14014.1"/>
    <property type="match status" value="1"/>
</dbReference>
<dbReference type="SMART" id="SM00563">
    <property type="entry name" value="PlsC"/>
    <property type="match status" value="1"/>
</dbReference>
<reference evidence="3 4" key="1">
    <citation type="journal article" date="2017" name="Int. J. Syst. Evol. Microbiol.">
        <title>Aquarickettsiella crustaci n. gen. n. sp. (Gammaproteobacteria: Legionellales: Coxiellaceae); a bacterial pathogen of the freshwater crustacean: Gammarus fossarum (Malacostraca: Amphipoda).</title>
        <authorList>
            <person name="Bojko J."/>
            <person name="Dunn A.M."/>
            <person name="Stebbing P.D."/>
            <person name="Van Aerle R."/>
            <person name="Bacela-Spychalska K."/>
            <person name="Bean T.P."/>
            <person name="Stentiford G.D."/>
        </authorList>
    </citation>
    <scope>NUCLEOTIDE SEQUENCE [LARGE SCALE GENOMIC DNA]</scope>
    <source>
        <strain evidence="3">RA15029</strain>
    </source>
</reference>
<keyword evidence="1" id="KW-0812">Transmembrane</keyword>
<keyword evidence="1" id="KW-1133">Transmembrane helix</keyword>
<protein>
    <submittedName>
        <fullName evidence="3">Acyltransferase</fullName>
    </submittedName>
</protein>
<dbReference type="Proteomes" id="UP000226429">
    <property type="component" value="Unassembled WGS sequence"/>
</dbReference>
<gene>
    <name evidence="3" type="ORF">CFE62_000125</name>
</gene>
<evidence type="ECO:0000313" key="3">
    <source>
        <dbReference type="EMBL" id="RDH41065.1"/>
    </source>
</evidence>
<keyword evidence="4" id="KW-1185">Reference proteome</keyword>
<dbReference type="Pfam" id="PF01553">
    <property type="entry name" value="Acyltransferase"/>
    <property type="match status" value="1"/>
</dbReference>
<dbReference type="EMBL" id="NMOS02000001">
    <property type="protein sequence ID" value="RDH41065.1"/>
    <property type="molecule type" value="Genomic_DNA"/>
</dbReference>
<feature type="transmembrane region" description="Helical" evidence="1">
    <location>
        <begin position="12"/>
        <end position="38"/>
    </location>
</feature>
<dbReference type="SUPFAM" id="SSF69593">
    <property type="entry name" value="Glycerol-3-phosphate (1)-acyltransferase"/>
    <property type="match status" value="1"/>
</dbReference>
<dbReference type="PANTHER" id="PTHR10983:SF15">
    <property type="entry name" value="ACYLTRANSFERASE YIHG-RELATED"/>
    <property type="match status" value="1"/>
</dbReference>
<dbReference type="CDD" id="cd07990">
    <property type="entry name" value="LPLAT_LCLAT1-like"/>
    <property type="match status" value="1"/>
</dbReference>
<proteinExistence type="predicted"/>
<dbReference type="GO" id="GO:0005886">
    <property type="term" value="C:plasma membrane"/>
    <property type="evidence" value="ECO:0007669"/>
    <property type="project" value="TreeGrafter"/>
</dbReference>
<name>A0A370CJR9_9COXI</name>
<organism evidence="3 4">
    <name type="scientific">Candidatus Aquirickettsiella gammari</name>
    <dbReference type="NCBI Taxonomy" id="2016198"/>
    <lineage>
        <taxon>Bacteria</taxon>
        <taxon>Pseudomonadati</taxon>
        <taxon>Pseudomonadota</taxon>
        <taxon>Gammaproteobacteria</taxon>
        <taxon>Legionellales</taxon>
        <taxon>Coxiellaceae</taxon>
        <taxon>Candidatus Aquirickettsiella</taxon>
    </lineage>
</organism>
<keyword evidence="1" id="KW-0472">Membrane</keyword>
<keyword evidence="3" id="KW-0012">Acyltransferase</keyword>
<reference evidence="3 4" key="2">
    <citation type="journal article" date="2018" name="J. Invertebr. Pathol.">
        <title>'Candidatus Aquirickettsiella gammari' (Gammaproteobacteria: Legionellales: Coxiellaceae): A bacterial pathogen of the freshwater crustacean Gammarus fossarum (Malacostraca: Amphipoda).</title>
        <authorList>
            <person name="Bojko J."/>
            <person name="Dunn A.M."/>
            <person name="Stebbing P.D."/>
            <person name="van Aerle R."/>
            <person name="Bacela-Spychalska K."/>
            <person name="Bean T.P."/>
            <person name="Urrutia A."/>
            <person name="Stentiford G.D."/>
        </authorList>
    </citation>
    <scope>NUCLEOTIDE SEQUENCE [LARGE SCALE GENOMIC DNA]</scope>
    <source>
        <strain evidence="3">RA15029</strain>
    </source>
</reference>
<dbReference type="AlphaFoldDB" id="A0A370CJR9"/>
<sequence length="298" mass="34896">MSNLFKGLRVVITAVIYLIILTGWFILLASVGLLRFIIPLKAWRRVGKRLMERLHACWLHSNHLILKYTIPTVWDVKGLEQLCYREWYLLISNHQSWADILVLQYIFSGKIPPLKFFLKKELLWTMPVASWACWLLDFPFMHRYSKEVLAKHPELKNKDVDATKKASLKFKAIPTTVANFVEGTRFSQEKHGRQASPYQYLLRPKAAGIAFSLAVLGDFFHKILNVTIIYPPHQASLFDFLSGSIKKITVNIETIPISKDWLGDYQDDRQFRISFQKKLNELWQQKDQLIKETQLKNY</sequence>
<evidence type="ECO:0000256" key="1">
    <source>
        <dbReference type="SAM" id="Phobius"/>
    </source>
</evidence>
<feature type="domain" description="Phospholipid/glycerol acyltransferase" evidence="2">
    <location>
        <begin position="88"/>
        <end position="231"/>
    </location>
</feature>
<dbReference type="PANTHER" id="PTHR10983">
    <property type="entry name" value="1-ACYLGLYCEROL-3-PHOSPHATE ACYLTRANSFERASE-RELATED"/>
    <property type="match status" value="1"/>
</dbReference>
<dbReference type="GO" id="GO:0016746">
    <property type="term" value="F:acyltransferase activity"/>
    <property type="evidence" value="ECO:0007669"/>
    <property type="project" value="UniProtKB-KW"/>
</dbReference>
<evidence type="ECO:0000313" key="4">
    <source>
        <dbReference type="Proteomes" id="UP000226429"/>
    </source>
</evidence>
<accession>A0A370CJR9</accession>